<dbReference type="OrthoDB" id="443318at2759"/>
<dbReference type="InterPro" id="IPR001563">
    <property type="entry name" value="Peptidase_S10"/>
</dbReference>
<dbReference type="Pfam" id="PF00450">
    <property type="entry name" value="Peptidase_S10"/>
    <property type="match status" value="1"/>
</dbReference>
<dbReference type="SUPFAM" id="SSF53474">
    <property type="entry name" value="alpha/beta-Hydrolases"/>
    <property type="match status" value="1"/>
</dbReference>
<dbReference type="FunFam" id="3.40.50.12670:FF:000002">
    <property type="entry name" value="Carboxypeptidase"/>
    <property type="match status" value="1"/>
</dbReference>
<name>A0A1Y1IMC2_KLENI</name>
<keyword evidence="4" id="KW-0732">Signal</keyword>
<dbReference type="GO" id="GO:0019748">
    <property type="term" value="P:secondary metabolic process"/>
    <property type="evidence" value="ECO:0000318"/>
    <property type="project" value="GO_Central"/>
</dbReference>
<keyword evidence="7" id="KW-0325">Glycoprotein</keyword>
<dbReference type="Gene3D" id="3.40.50.12670">
    <property type="match status" value="1"/>
</dbReference>
<dbReference type="InterPro" id="IPR018202">
    <property type="entry name" value="Ser_caboxypep_ser_AS"/>
</dbReference>
<protein>
    <recommendedName>
        <fullName evidence="8">Carboxypeptidase</fullName>
        <ecNumber evidence="8">3.4.16.-</ecNumber>
    </recommendedName>
</protein>
<keyword evidence="6" id="KW-1015">Disulfide bond</keyword>
<keyword evidence="10" id="KW-1185">Reference proteome</keyword>
<dbReference type="PANTHER" id="PTHR11802">
    <property type="entry name" value="SERINE PROTEASE FAMILY S10 SERINE CARBOXYPEPTIDASE"/>
    <property type="match status" value="1"/>
</dbReference>
<dbReference type="PROSITE" id="PS00131">
    <property type="entry name" value="CARBOXYPEPT_SER_SER"/>
    <property type="match status" value="1"/>
</dbReference>
<dbReference type="GO" id="GO:0016747">
    <property type="term" value="F:acyltransferase activity, transferring groups other than amino-acyl groups"/>
    <property type="evidence" value="ECO:0000318"/>
    <property type="project" value="GO_Central"/>
</dbReference>
<dbReference type="PROSITE" id="PS00560">
    <property type="entry name" value="CARBOXYPEPT_SER_HIS"/>
    <property type="match status" value="1"/>
</dbReference>
<dbReference type="FunFam" id="3.40.50.1820:FF:000143">
    <property type="entry name" value="Carboxypeptidase"/>
    <property type="match status" value="1"/>
</dbReference>
<accession>A0A1Y1IMC2</accession>
<evidence type="ECO:0000313" key="9">
    <source>
        <dbReference type="EMBL" id="GAQ91793.1"/>
    </source>
</evidence>
<dbReference type="EC" id="3.4.16.-" evidence="8"/>
<dbReference type="AlphaFoldDB" id="A0A1Y1IMC2"/>
<evidence type="ECO:0000256" key="6">
    <source>
        <dbReference type="ARBA" id="ARBA00023157"/>
    </source>
</evidence>
<dbReference type="PANTHER" id="PTHR11802:SF254">
    <property type="entry name" value="SERINE CARBOXYPEPTIDASE-LIKE 20"/>
    <property type="match status" value="1"/>
</dbReference>
<gene>
    <name evidence="9" type="ORF">KFL_008560030</name>
</gene>
<evidence type="ECO:0000256" key="8">
    <source>
        <dbReference type="RuleBase" id="RU361156"/>
    </source>
</evidence>
<dbReference type="InterPro" id="IPR033124">
    <property type="entry name" value="Ser_caboxypep_his_AS"/>
</dbReference>
<evidence type="ECO:0000256" key="1">
    <source>
        <dbReference type="ARBA" id="ARBA00009431"/>
    </source>
</evidence>
<keyword evidence="3 8" id="KW-0645">Protease</keyword>
<dbReference type="PRINTS" id="PR00724">
    <property type="entry name" value="CRBOXYPTASEC"/>
</dbReference>
<reference evidence="9 10" key="1">
    <citation type="journal article" date="2014" name="Nat. Commun.">
        <title>Klebsormidium flaccidum genome reveals primary factors for plant terrestrial adaptation.</title>
        <authorList>
            <person name="Hori K."/>
            <person name="Maruyama F."/>
            <person name="Fujisawa T."/>
            <person name="Togashi T."/>
            <person name="Yamamoto N."/>
            <person name="Seo M."/>
            <person name="Sato S."/>
            <person name="Yamada T."/>
            <person name="Mori H."/>
            <person name="Tajima N."/>
            <person name="Moriyama T."/>
            <person name="Ikeuchi M."/>
            <person name="Watanabe M."/>
            <person name="Wada H."/>
            <person name="Kobayashi K."/>
            <person name="Saito M."/>
            <person name="Masuda T."/>
            <person name="Sasaki-Sekimoto Y."/>
            <person name="Mashiguchi K."/>
            <person name="Awai K."/>
            <person name="Shimojima M."/>
            <person name="Masuda S."/>
            <person name="Iwai M."/>
            <person name="Nobusawa T."/>
            <person name="Narise T."/>
            <person name="Kondo S."/>
            <person name="Saito H."/>
            <person name="Sato R."/>
            <person name="Murakawa M."/>
            <person name="Ihara Y."/>
            <person name="Oshima-Yamada Y."/>
            <person name="Ohtaka K."/>
            <person name="Satoh M."/>
            <person name="Sonobe K."/>
            <person name="Ishii M."/>
            <person name="Ohtani R."/>
            <person name="Kanamori-Sato M."/>
            <person name="Honoki R."/>
            <person name="Miyazaki D."/>
            <person name="Mochizuki H."/>
            <person name="Umetsu J."/>
            <person name="Higashi K."/>
            <person name="Shibata D."/>
            <person name="Kamiya Y."/>
            <person name="Sato N."/>
            <person name="Nakamura Y."/>
            <person name="Tabata S."/>
            <person name="Ida S."/>
            <person name="Kurokawa K."/>
            <person name="Ohta H."/>
        </authorList>
    </citation>
    <scope>NUCLEOTIDE SEQUENCE [LARGE SCALE GENOMIC DNA]</scope>
    <source>
        <strain evidence="9 10">NIES-2285</strain>
    </source>
</reference>
<keyword evidence="5 8" id="KW-0378">Hydrolase</keyword>
<evidence type="ECO:0000256" key="4">
    <source>
        <dbReference type="ARBA" id="ARBA00022729"/>
    </source>
</evidence>
<evidence type="ECO:0000256" key="2">
    <source>
        <dbReference type="ARBA" id="ARBA00022645"/>
    </source>
</evidence>
<dbReference type="STRING" id="105231.A0A1Y1IMC2"/>
<evidence type="ECO:0000256" key="3">
    <source>
        <dbReference type="ARBA" id="ARBA00022670"/>
    </source>
</evidence>
<comment type="similarity">
    <text evidence="1 8">Belongs to the peptidase S10 family.</text>
</comment>
<dbReference type="InterPro" id="IPR029058">
    <property type="entry name" value="AB_hydrolase_fold"/>
</dbReference>
<keyword evidence="2 8" id="KW-0121">Carboxypeptidase</keyword>
<dbReference type="OMA" id="GRFLHYW"/>
<organism evidence="9 10">
    <name type="scientific">Klebsormidium nitens</name>
    <name type="common">Green alga</name>
    <name type="synonym">Ulothrix nitens</name>
    <dbReference type="NCBI Taxonomy" id="105231"/>
    <lineage>
        <taxon>Eukaryota</taxon>
        <taxon>Viridiplantae</taxon>
        <taxon>Streptophyta</taxon>
        <taxon>Klebsormidiophyceae</taxon>
        <taxon>Klebsormidiales</taxon>
        <taxon>Klebsormidiaceae</taxon>
        <taxon>Klebsormidium</taxon>
    </lineage>
</organism>
<dbReference type="EMBL" id="DF237805">
    <property type="protein sequence ID" value="GAQ91793.1"/>
    <property type="molecule type" value="Genomic_DNA"/>
</dbReference>
<sequence length="518" mass="57565">MGWQLDQSSSVRIQLVRQIRLLAVLALSWGLPLAESRSWNILDASQKDDGLVTSLPGFSGAFPSRHFAGYITVDEVHDRNLFYYFVESERSPTDDPLVLWLNGGPGCSSFDGFVYEHGPFKFHPDNGIDELPTLKLNKYSWSKVANTIYLDSPAFVGLSYSRNETDAITNDLRTAEDTHTFLLKWLQQYPRFLDHDFYIAGESYAGIYVPTLAREVDAGIEAGVEPKINFKGYAVGNGCTDERFDGNAIIPFTHGMGLIDDDLYEALFKEAGGEFWNASSKDYSALLDRASDDTDGLNIYDILEKCFHPPNPNPIAAGGSILTAGLTNLPADPPPRVRMFGRGWPLLAPLREGHVPSWPELNGNGLVPCMDDRVGSRWLNDEAVRTAIHARPVSDIGPWLLCTGRIAYTHNAGSMVPIHRNLTGKGYRVLIYSGDHDMCVPYTGSEAWTRSLNYEVEQAWRPWIITDESNDKQVAGYTVRYGHNLTFATVKGSGHTVPEYKPAEGLKLFTSFLDGVPL</sequence>
<dbReference type="GO" id="GO:0004185">
    <property type="term" value="F:serine-type carboxypeptidase activity"/>
    <property type="evidence" value="ECO:0007669"/>
    <property type="project" value="UniProtKB-UniRule"/>
</dbReference>
<evidence type="ECO:0000313" key="10">
    <source>
        <dbReference type="Proteomes" id="UP000054558"/>
    </source>
</evidence>
<evidence type="ECO:0000256" key="7">
    <source>
        <dbReference type="ARBA" id="ARBA00023180"/>
    </source>
</evidence>
<evidence type="ECO:0000256" key="5">
    <source>
        <dbReference type="ARBA" id="ARBA00022801"/>
    </source>
</evidence>
<dbReference type="GO" id="GO:0006508">
    <property type="term" value="P:proteolysis"/>
    <property type="evidence" value="ECO:0007669"/>
    <property type="project" value="UniProtKB-KW"/>
</dbReference>
<dbReference type="Gene3D" id="3.40.50.1820">
    <property type="entry name" value="alpha/beta hydrolase"/>
    <property type="match status" value="1"/>
</dbReference>
<proteinExistence type="inferred from homology"/>
<dbReference type="Proteomes" id="UP000054558">
    <property type="component" value="Unassembled WGS sequence"/>
</dbReference>